<sequence length="35" mass="4140">MLKQALLADALLVAERRHQTRWRGCRRICSACRRT</sequence>
<gene>
    <name evidence="1" type="ORF">DUNSADRAFT_14507</name>
</gene>
<name>A0ABQ7G7C0_DUNSA</name>
<dbReference type="EMBL" id="MU070035">
    <property type="protein sequence ID" value="KAF5830504.1"/>
    <property type="molecule type" value="Genomic_DNA"/>
</dbReference>
<evidence type="ECO:0000313" key="1">
    <source>
        <dbReference type="EMBL" id="KAF5830504.1"/>
    </source>
</evidence>
<evidence type="ECO:0000313" key="2">
    <source>
        <dbReference type="Proteomes" id="UP000815325"/>
    </source>
</evidence>
<organism evidence="1 2">
    <name type="scientific">Dunaliella salina</name>
    <name type="common">Green alga</name>
    <name type="synonym">Protococcus salinus</name>
    <dbReference type="NCBI Taxonomy" id="3046"/>
    <lineage>
        <taxon>Eukaryota</taxon>
        <taxon>Viridiplantae</taxon>
        <taxon>Chlorophyta</taxon>
        <taxon>core chlorophytes</taxon>
        <taxon>Chlorophyceae</taxon>
        <taxon>CS clade</taxon>
        <taxon>Chlamydomonadales</taxon>
        <taxon>Dunaliellaceae</taxon>
        <taxon>Dunaliella</taxon>
    </lineage>
</organism>
<proteinExistence type="predicted"/>
<keyword evidence="2" id="KW-1185">Reference proteome</keyword>
<accession>A0ABQ7G7C0</accession>
<comment type="caution">
    <text evidence="1">The sequence shown here is derived from an EMBL/GenBank/DDBJ whole genome shotgun (WGS) entry which is preliminary data.</text>
</comment>
<dbReference type="Proteomes" id="UP000815325">
    <property type="component" value="Unassembled WGS sequence"/>
</dbReference>
<reference evidence="1" key="1">
    <citation type="submission" date="2017-08" db="EMBL/GenBank/DDBJ databases">
        <authorList>
            <person name="Polle J.E."/>
            <person name="Barry K."/>
            <person name="Cushman J."/>
            <person name="Schmutz J."/>
            <person name="Tran D."/>
            <person name="Hathwaick L.T."/>
            <person name="Yim W.C."/>
            <person name="Jenkins J."/>
            <person name="Mckie-Krisberg Z.M."/>
            <person name="Prochnik S."/>
            <person name="Lindquist E."/>
            <person name="Dockter R.B."/>
            <person name="Adam C."/>
            <person name="Molina H."/>
            <person name="Bunkerborg J."/>
            <person name="Jin E."/>
            <person name="Buchheim M."/>
            <person name="Magnuson J."/>
        </authorList>
    </citation>
    <scope>NUCLEOTIDE SEQUENCE</scope>
    <source>
        <strain evidence="1">CCAP 19/18</strain>
    </source>
</reference>
<protein>
    <submittedName>
        <fullName evidence="1">Uncharacterized protein</fullName>
    </submittedName>
</protein>